<feature type="transmembrane region" description="Helical" evidence="1">
    <location>
        <begin position="207"/>
        <end position="228"/>
    </location>
</feature>
<dbReference type="Proteomes" id="UP000293638">
    <property type="component" value="Unassembled WGS sequence"/>
</dbReference>
<dbReference type="RefSeq" id="WP_130493861.1">
    <property type="nucleotide sequence ID" value="NZ_SGXD01000004.1"/>
</dbReference>
<dbReference type="EMBL" id="SGXD01000004">
    <property type="protein sequence ID" value="RZS82705.1"/>
    <property type="molecule type" value="Genomic_DNA"/>
</dbReference>
<feature type="transmembrane region" description="Helical" evidence="1">
    <location>
        <begin position="257"/>
        <end position="280"/>
    </location>
</feature>
<evidence type="ECO:0000313" key="3">
    <source>
        <dbReference type="Proteomes" id="UP000293638"/>
    </source>
</evidence>
<reference evidence="2 3" key="1">
    <citation type="submission" date="2019-02" db="EMBL/GenBank/DDBJ databases">
        <title>Genomic Encyclopedia of Type Strains, Phase IV (KMG-IV): sequencing the most valuable type-strain genomes for metagenomic binning, comparative biology and taxonomic classification.</title>
        <authorList>
            <person name="Goeker M."/>
        </authorList>
    </citation>
    <scope>NUCLEOTIDE SEQUENCE [LARGE SCALE GENOMIC DNA]</scope>
    <source>
        <strain evidence="2 3">DSM 45622</strain>
    </source>
</reference>
<evidence type="ECO:0000256" key="1">
    <source>
        <dbReference type="SAM" id="Phobius"/>
    </source>
</evidence>
<dbReference type="Pfam" id="PF12730">
    <property type="entry name" value="ABC2_membrane_4"/>
    <property type="match status" value="1"/>
</dbReference>
<sequence length="288" mass="30517">MSTTTLAPATSRVQQSRRTGTGAVLAVEVRKLTAQLRTRVTLLLALIAPAVVVVVLDGQQNPPKDTLYGRYIHQSGYAMPLLVLGFAAQWLFPLLTSIVAGDIFASEDQHGTWKTVLTRSVSRSAVFCGKTLAAAGFATLTLAVLAASTIVSSLVVVGTQPLEGLTGQLIPPHTALWLVVASWALMLAPLLGFTALAILLSVKTRNPAIGVAAPLVLGFCSQLVGSLGNVDLLRRVLLTTSFESWHGLLVQHRFYDLAVEGVLVSAAWTVVCLTAAYVSLRHRDITGG</sequence>
<keyword evidence="1" id="KW-0472">Membrane</keyword>
<gene>
    <name evidence="2" type="ORF">EV189_3100</name>
</gene>
<feature type="transmembrane region" description="Helical" evidence="1">
    <location>
        <begin position="175"/>
        <end position="200"/>
    </location>
</feature>
<organism evidence="2 3">
    <name type="scientific">Motilibacter rhizosphaerae</name>
    <dbReference type="NCBI Taxonomy" id="598652"/>
    <lineage>
        <taxon>Bacteria</taxon>
        <taxon>Bacillati</taxon>
        <taxon>Actinomycetota</taxon>
        <taxon>Actinomycetes</taxon>
        <taxon>Motilibacterales</taxon>
        <taxon>Motilibacteraceae</taxon>
        <taxon>Motilibacter</taxon>
    </lineage>
</organism>
<keyword evidence="1" id="KW-0812">Transmembrane</keyword>
<dbReference type="PANTHER" id="PTHR37305">
    <property type="entry name" value="INTEGRAL MEMBRANE PROTEIN-RELATED"/>
    <property type="match status" value="1"/>
</dbReference>
<feature type="transmembrane region" description="Helical" evidence="1">
    <location>
        <begin position="77"/>
        <end position="100"/>
    </location>
</feature>
<dbReference type="OrthoDB" id="5242366at2"/>
<comment type="caution">
    <text evidence="2">The sequence shown here is derived from an EMBL/GenBank/DDBJ whole genome shotgun (WGS) entry which is preliminary data.</text>
</comment>
<keyword evidence="1" id="KW-1133">Transmembrane helix</keyword>
<dbReference type="AlphaFoldDB" id="A0A4Q7NFX5"/>
<proteinExistence type="predicted"/>
<evidence type="ECO:0000313" key="2">
    <source>
        <dbReference type="EMBL" id="RZS82705.1"/>
    </source>
</evidence>
<keyword evidence="3" id="KW-1185">Reference proteome</keyword>
<dbReference type="PANTHER" id="PTHR37305:SF1">
    <property type="entry name" value="MEMBRANE PROTEIN"/>
    <property type="match status" value="1"/>
</dbReference>
<accession>A0A4Q7NFX5</accession>
<protein>
    <submittedName>
        <fullName evidence="2">ABC-2 type transport system permease protein</fullName>
    </submittedName>
</protein>
<feature type="transmembrane region" description="Helical" evidence="1">
    <location>
        <begin position="132"/>
        <end position="155"/>
    </location>
</feature>
<feature type="transmembrane region" description="Helical" evidence="1">
    <location>
        <begin position="40"/>
        <end position="57"/>
    </location>
</feature>
<name>A0A4Q7NFX5_9ACTN</name>